<feature type="region of interest" description="Disordered" evidence="1">
    <location>
        <begin position="52"/>
        <end position="73"/>
    </location>
</feature>
<comment type="caution">
    <text evidence="2">The sequence shown here is derived from an EMBL/GenBank/DDBJ whole genome shotgun (WGS) entry which is preliminary data.</text>
</comment>
<sequence length="285" mass="30156">MLLYSVIKCRLPLRGEARQRGCAKKEEAGRTRGLRGHCSWPLPSGTRCTRADSAINGQKTSPPGHVPPGPVPARASWSWASCESSSSAFRATSGPLALAAAPSGPRATPRTFQSWSWASCESSSSAFRATSGPPTSATKPSGPRAAWRTFQSWSWASCESSSSRAARDPADLPVLVLGQLREQLQRLPGHLGAANLGDGGERAARGPADLPVALLLGQIHERLDGRPERLGAAKECPGQGGELLAHDLLMNASACRKEGLFERFRQRLDAAAGLGEGDELFELAA</sequence>
<keyword evidence="3" id="KW-1185">Reference proteome</keyword>
<accession>A0ABN9PGH9</accession>
<protein>
    <submittedName>
        <fullName evidence="2">Uncharacterized protein</fullName>
    </submittedName>
</protein>
<dbReference type="Proteomes" id="UP001189429">
    <property type="component" value="Unassembled WGS sequence"/>
</dbReference>
<evidence type="ECO:0000313" key="2">
    <source>
        <dbReference type="EMBL" id="CAK0790399.1"/>
    </source>
</evidence>
<reference evidence="2" key="1">
    <citation type="submission" date="2023-10" db="EMBL/GenBank/DDBJ databases">
        <authorList>
            <person name="Chen Y."/>
            <person name="Shah S."/>
            <person name="Dougan E. K."/>
            <person name="Thang M."/>
            <person name="Chan C."/>
        </authorList>
    </citation>
    <scope>NUCLEOTIDE SEQUENCE [LARGE SCALE GENOMIC DNA]</scope>
</reference>
<organism evidence="2 3">
    <name type="scientific">Prorocentrum cordatum</name>
    <dbReference type="NCBI Taxonomy" id="2364126"/>
    <lineage>
        <taxon>Eukaryota</taxon>
        <taxon>Sar</taxon>
        <taxon>Alveolata</taxon>
        <taxon>Dinophyceae</taxon>
        <taxon>Prorocentrales</taxon>
        <taxon>Prorocentraceae</taxon>
        <taxon>Prorocentrum</taxon>
    </lineage>
</organism>
<gene>
    <name evidence="2" type="ORF">PCOR1329_LOCUS1683</name>
</gene>
<name>A0ABN9PGH9_9DINO</name>
<proteinExistence type="predicted"/>
<evidence type="ECO:0000256" key="1">
    <source>
        <dbReference type="SAM" id="MobiDB-lite"/>
    </source>
</evidence>
<dbReference type="EMBL" id="CAUYUJ010000414">
    <property type="protein sequence ID" value="CAK0790399.1"/>
    <property type="molecule type" value="Genomic_DNA"/>
</dbReference>
<evidence type="ECO:0000313" key="3">
    <source>
        <dbReference type="Proteomes" id="UP001189429"/>
    </source>
</evidence>